<organism evidence="1">
    <name type="scientific">mine drainage metagenome</name>
    <dbReference type="NCBI Taxonomy" id="410659"/>
    <lineage>
        <taxon>unclassified sequences</taxon>
        <taxon>metagenomes</taxon>
        <taxon>ecological metagenomes</taxon>
    </lineage>
</organism>
<dbReference type="EMBL" id="CABQ01000122">
    <property type="protein sequence ID" value="CBI07671.1"/>
    <property type="molecule type" value="Genomic_DNA"/>
</dbReference>
<sequence length="36" mass="3939">MTSTSTEGYFGVAGVTFSYWNGPKLVSVVARRCLRP</sequence>
<dbReference type="AlphaFoldDB" id="E6QKA4"/>
<accession>E6QKA4</accession>
<reference evidence="1" key="1">
    <citation type="submission" date="2009-10" db="EMBL/GenBank/DDBJ databases">
        <title>Diversity of trophic interactions inside an arsenic-rich microbial ecosystem.</title>
        <authorList>
            <person name="Bertin P.N."/>
            <person name="Heinrich-Salmeron A."/>
            <person name="Pelletier E."/>
            <person name="Goulhen-Chollet F."/>
            <person name="Arsene-Ploetze F."/>
            <person name="Gallien S."/>
            <person name="Calteau A."/>
            <person name="Vallenet D."/>
            <person name="Casiot C."/>
            <person name="Chane-Woon-Ming B."/>
            <person name="Giloteaux L."/>
            <person name="Barakat M."/>
            <person name="Bonnefoy V."/>
            <person name="Bruneel O."/>
            <person name="Chandler M."/>
            <person name="Cleiss J."/>
            <person name="Duran R."/>
            <person name="Elbaz-Poulichet F."/>
            <person name="Fonknechten N."/>
            <person name="Lauga B."/>
            <person name="Mornico D."/>
            <person name="Ortet P."/>
            <person name="Schaeffer C."/>
            <person name="Siguier P."/>
            <person name="Alexander Thil Smith A."/>
            <person name="Van Dorsselaer A."/>
            <person name="Weissenbach J."/>
            <person name="Medigue C."/>
            <person name="Le Paslier D."/>
        </authorList>
    </citation>
    <scope>NUCLEOTIDE SEQUENCE</scope>
</reference>
<evidence type="ECO:0000313" key="1">
    <source>
        <dbReference type="EMBL" id="CBI07671.1"/>
    </source>
</evidence>
<name>E6QKA4_9ZZZZ</name>
<gene>
    <name evidence="1" type="ORF">CARN6_1041</name>
</gene>
<comment type="caution">
    <text evidence="1">The sequence shown here is derived from an EMBL/GenBank/DDBJ whole genome shotgun (WGS) entry which is preliminary data.</text>
</comment>
<proteinExistence type="predicted"/>
<protein>
    <submittedName>
        <fullName evidence="1">Uncharacterized protein</fullName>
    </submittedName>
</protein>